<feature type="region of interest" description="Disordered" evidence="1">
    <location>
        <begin position="1"/>
        <end position="58"/>
    </location>
</feature>
<comment type="caution">
    <text evidence="2">The sequence shown here is derived from an EMBL/GenBank/DDBJ whole genome shotgun (WGS) entry which is preliminary data.</text>
</comment>
<evidence type="ECO:0000313" key="2">
    <source>
        <dbReference type="EMBL" id="KAF4126871.1"/>
    </source>
</evidence>
<keyword evidence="3" id="KW-1185">Reference proteome</keyword>
<dbReference type="EMBL" id="JAANYQ010000001">
    <property type="protein sequence ID" value="KAF4126871.1"/>
    <property type="molecule type" value="Genomic_DNA"/>
</dbReference>
<evidence type="ECO:0000256" key="1">
    <source>
        <dbReference type="SAM" id="MobiDB-lite"/>
    </source>
</evidence>
<evidence type="ECO:0000313" key="3">
    <source>
        <dbReference type="Proteomes" id="UP000749293"/>
    </source>
</evidence>
<accession>A0A9P5D7Q7</accession>
<protein>
    <submittedName>
        <fullName evidence="2">Uncharacterized protein</fullName>
    </submittedName>
</protein>
<reference evidence="2" key="1">
    <citation type="submission" date="2020-03" db="EMBL/GenBank/DDBJ databases">
        <title>Site-based positive gene gene selection in Geosmithia morbida across the United States reveals a broad range of putative effectors and factors for local host and environmental adapation.</title>
        <authorList>
            <person name="Onufrak A."/>
            <person name="Murdoch R.W."/>
            <person name="Gazis R."/>
            <person name="Huff M."/>
            <person name="Staton M."/>
            <person name="Klingeman W."/>
            <person name="Hadziabdic D."/>
        </authorList>
    </citation>
    <scope>NUCLEOTIDE SEQUENCE</scope>
    <source>
        <strain evidence="2">1262</strain>
    </source>
</reference>
<feature type="region of interest" description="Disordered" evidence="1">
    <location>
        <begin position="227"/>
        <end position="260"/>
    </location>
</feature>
<feature type="region of interest" description="Disordered" evidence="1">
    <location>
        <begin position="104"/>
        <end position="128"/>
    </location>
</feature>
<sequence>MARSLLGSLGHRSRTGSPPDVDVSGALDDSDHASVDGGGGPPPSCLDARRDGLRGLPQHQLLPAELQAEGIYEIGSDEVSHPTVAVDIQEAWRQDDDQWQEGLQYPFTMAPPPPPPPPPPPQSKVHHPAELSDTVVPSSLSVLPASAAAAPSGDNTLDIRPSLRLETAGLTLPGTQPYKSRSRTLAPSSSVRSTNSTNSTSSIGSCTMSTMSTCSGGWGHMADSATTTPTEDFCPDNPFAPSLPSSKAALPDPLPPFQEARQTYRDDGHSYPQHATDRPDVSFTELPAEMRAPIPPPQPPPPMTAAPPMDLLDHFFPFSVSTPQSQPRELAGPLMDASDRLVDACSLIQTVCHGLKADIGESRKRLQDIAENNHLAKKLIEMPPEQVVKIGLDTLDDVQRHGHGGGQTPAAATIPSSPPSPINTICLIHLFYASPLRIQEHDAQNRCWDVFRQVVSYSTWLGQPDRDAYLHVVDALWKPPAMSCEASADLTRGSAAAAAEETSPKSGGGVPQMLAWRALTGPLALIAVFLDGL</sequence>
<dbReference type="OrthoDB" id="5366163at2759"/>
<feature type="compositionally biased region" description="Pro residues" evidence="1">
    <location>
        <begin position="109"/>
        <end position="122"/>
    </location>
</feature>
<gene>
    <name evidence="2" type="ORF">GMORB2_0608</name>
</gene>
<feature type="compositionally biased region" description="Polar residues" evidence="1">
    <location>
        <begin position="173"/>
        <end position="187"/>
    </location>
</feature>
<dbReference type="AlphaFoldDB" id="A0A9P5D7Q7"/>
<dbReference type="Proteomes" id="UP000749293">
    <property type="component" value="Unassembled WGS sequence"/>
</dbReference>
<organism evidence="2 3">
    <name type="scientific">Geosmithia morbida</name>
    <dbReference type="NCBI Taxonomy" id="1094350"/>
    <lineage>
        <taxon>Eukaryota</taxon>
        <taxon>Fungi</taxon>
        <taxon>Dikarya</taxon>
        <taxon>Ascomycota</taxon>
        <taxon>Pezizomycotina</taxon>
        <taxon>Sordariomycetes</taxon>
        <taxon>Hypocreomycetidae</taxon>
        <taxon>Hypocreales</taxon>
        <taxon>Bionectriaceae</taxon>
        <taxon>Geosmithia</taxon>
    </lineage>
</organism>
<dbReference type="RefSeq" id="XP_035325523.1">
    <property type="nucleotide sequence ID" value="XM_035462593.1"/>
</dbReference>
<name>A0A9P5D7Q7_9HYPO</name>
<feature type="region of interest" description="Disordered" evidence="1">
    <location>
        <begin position="169"/>
        <end position="206"/>
    </location>
</feature>
<proteinExistence type="predicted"/>
<dbReference type="GeneID" id="55966838"/>
<feature type="compositionally biased region" description="Low complexity" evidence="1">
    <location>
        <begin position="188"/>
        <end position="206"/>
    </location>
</feature>